<evidence type="ECO:0000256" key="1">
    <source>
        <dbReference type="ARBA" id="ARBA00004651"/>
    </source>
</evidence>
<evidence type="ECO:0000313" key="11">
    <source>
        <dbReference type="EMBL" id="MFG6457811.1"/>
    </source>
</evidence>
<evidence type="ECO:0000313" key="12">
    <source>
        <dbReference type="Proteomes" id="UP001606305"/>
    </source>
</evidence>
<evidence type="ECO:0000256" key="9">
    <source>
        <dbReference type="SAM" id="Phobius"/>
    </source>
</evidence>
<dbReference type="InterPro" id="IPR038770">
    <property type="entry name" value="Na+/solute_symporter_sf"/>
</dbReference>
<dbReference type="EMBL" id="JBIGIA010000009">
    <property type="protein sequence ID" value="MFG6457811.1"/>
    <property type="molecule type" value="Genomic_DNA"/>
</dbReference>
<dbReference type="InterPro" id="IPR006153">
    <property type="entry name" value="Cation/H_exchanger_TM"/>
</dbReference>
<keyword evidence="6 9" id="KW-1133">Transmembrane helix</keyword>
<keyword evidence="2" id="KW-0813">Transport</keyword>
<feature type="transmembrane region" description="Helical" evidence="9">
    <location>
        <begin position="34"/>
        <end position="53"/>
    </location>
</feature>
<dbReference type="PANTHER" id="PTHR32507">
    <property type="entry name" value="NA(+)/H(+) ANTIPORTER 1"/>
    <property type="match status" value="1"/>
</dbReference>
<feature type="transmembrane region" description="Helical" evidence="9">
    <location>
        <begin position="201"/>
        <end position="222"/>
    </location>
</feature>
<evidence type="ECO:0000256" key="5">
    <source>
        <dbReference type="ARBA" id="ARBA00022692"/>
    </source>
</evidence>
<feature type="transmembrane region" description="Helical" evidence="9">
    <location>
        <begin position="284"/>
        <end position="304"/>
    </location>
</feature>
<comment type="caution">
    <text evidence="11">The sequence shown here is derived from an EMBL/GenBank/DDBJ whole genome shotgun (WGS) entry which is preliminary data.</text>
</comment>
<dbReference type="NCBIfam" id="NF003715">
    <property type="entry name" value="PRK05326.1-2"/>
    <property type="match status" value="1"/>
</dbReference>
<feature type="transmembrane region" description="Helical" evidence="9">
    <location>
        <begin position="346"/>
        <end position="366"/>
    </location>
</feature>
<keyword evidence="3" id="KW-0050">Antiport</keyword>
<keyword evidence="5 9" id="KW-0812">Transmembrane</keyword>
<feature type="transmembrane region" description="Helical" evidence="9">
    <location>
        <begin position="59"/>
        <end position="79"/>
    </location>
</feature>
<feature type="transmembrane region" description="Helical" evidence="9">
    <location>
        <begin position="378"/>
        <end position="398"/>
    </location>
</feature>
<organism evidence="11 12">
    <name type="scientific">Pelomonas nitida</name>
    <dbReference type="NCBI Taxonomy" id="3299027"/>
    <lineage>
        <taxon>Bacteria</taxon>
        <taxon>Pseudomonadati</taxon>
        <taxon>Pseudomonadota</taxon>
        <taxon>Betaproteobacteria</taxon>
        <taxon>Burkholderiales</taxon>
        <taxon>Sphaerotilaceae</taxon>
        <taxon>Roseateles</taxon>
    </lineage>
</organism>
<gene>
    <name evidence="11" type="ORF">ACG00X_13295</name>
</gene>
<sequence length="406" mass="41766">MHGTGTADLLTAAAAALVVIAIIGALYTHRFGLSHLLVFLVVGMLAGVDGPLGLSFDNYALAVHVGNLALALILFDGGLRTRWRQVRDGVLPAGLLATAGVAATACLVATLAHLALDVPWAQGLLLGAAVSSTDAAAVFAQFSASQLKLSPRLTATIELESGMNDPVAMVLTLGLIAWMAAPGAADGHAASSLAVLLPLLAQQLGLGLLAGAAGGWLLAAWLRRLPVTDDHDGLAALLMAATGLLLFAVTNRAGGSGFLAVYLAGLLVRHRAERLTLMSLPGLNGYTWLAQAVMFLLLGLLVTPHEVGHLLAPGLAVAAGLMLLARPAAVVACLAPLRFSWREQCFVAWSGLRGGVPIVLAAYPVMAGVPGAWRLFDVAFLVVVLSLLIQGPTLAPLARALKLVRP</sequence>
<evidence type="ECO:0000259" key="10">
    <source>
        <dbReference type="Pfam" id="PF00999"/>
    </source>
</evidence>
<dbReference type="NCBIfam" id="NF003716">
    <property type="entry name" value="PRK05326.1-3"/>
    <property type="match status" value="1"/>
</dbReference>
<name>A0ABW7G7I9_9BURK</name>
<dbReference type="PANTHER" id="PTHR32507:SF7">
    <property type="entry name" value="K(+)_H(+) ANTIPORTER NHAP2"/>
    <property type="match status" value="1"/>
</dbReference>
<evidence type="ECO:0000256" key="3">
    <source>
        <dbReference type="ARBA" id="ARBA00022449"/>
    </source>
</evidence>
<keyword evidence="7" id="KW-0406">Ion transport</keyword>
<evidence type="ECO:0000256" key="7">
    <source>
        <dbReference type="ARBA" id="ARBA00023065"/>
    </source>
</evidence>
<feature type="domain" description="Cation/H+ exchanger transmembrane" evidence="10">
    <location>
        <begin position="19"/>
        <end position="399"/>
    </location>
</feature>
<protein>
    <submittedName>
        <fullName evidence="11">Potassium/proton antiporter</fullName>
    </submittedName>
</protein>
<dbReference type="Pfam" id="PF00999">
    <property type="entry name" value="Na_H_Exchanger"/>
    <property type="match status" value="1"/>
</dbReference>
<evidence type="ECO:0000256" key="6">
    <source>
        <dbReference type="ARBA" id="ARBA00022989"/>
    </source>
</evidence>
<feature type="transmembrane region" description="Helical" evidence="9">
    <location>
        <begin position="310"/>
        <end position="334"/>
    </location>
</feature>
<feature type="transmembrane region" description="Helical" evidence="9">
    <location>
        <begin position="6"/>
        <end position="27"/>
    </location>
</feature>
<feature type="transmembrane region" description="Helical" evidence="9">
    <location>
        <begin position="234"/>
        <end position="250"/>
    </location>
</feature>
<dbReference type="RefSeq" id="WP_394488666.1">
    <property type="nucleotide sequence ID" value="NZ_JBIGIA010000009.1"/>
</dbReference>
<comment type="subcellular location">
    <subcellularLocation>
        <location evidence="1">Cell membrane</location>
        <topology evidence="1">Multi-pass membrane protein</topology>
    </subcellularLocation>
</comment>
<feature type="transmembrane region" description="Helical" evidence="9">
    <location>
        <begin position="91"/>
        <end position="114"/>
    </location>
</feature>
<reference evidence="11 12" key="1">
    <citation type="submission" date="2024-09" db="EMBL/GenBank/DDBJ databases">
        <title>Novel species of the genus Pelomonas and Roseateles isolated from streams.</title>
        <authorList>
            <person name="Lu H."/>
        </authorList>
    </citation>
    <scope>NUCLEOTIDE SEQUENCE [LARGE SCALE GENOMIC DNA]</scope>
    <source>
        <strain evidence="11 12">BYS96W</strain>
    </source>
</reference>
<keyword evidence="4" id="KW-1003">Cell membrane</keyword>
<keyword evidence="12" id="KW-1185">Reference proteome</keyword>
<proteinExistence type="predicted"/>
<keyword evidence="8 9" id="KW-0472">Membrane</keyword>
<evidence type="ECO:0000256" key="8">
    <source>
        <dbReference type="ARBA" id="ARBA00023136"/>
    </source>
</evidence>
<dbReference type="Gene3D" id="1.20.1530.20">
    <property type="match status" value="1"/>
</dbReference>
<dbReference type="Proteomes" id="UP001606305">
    <property type="component" value="Unassembled WGS sequence"/>
</dbReference>
<accession>A0ABW7G7I9</accession>
<evidence type="ECO:0000256" key="2">
    <source>
        <dbReference type="ARBA" id="ARBA00022448"/>
    </source>
</evidence>
<evidence type="ECO:0000256" key="4">
    <source>
        <dbReference type="ARBA" id="ARBA00022475"/>
    </source>
</evidence>